<evidence type="ECO:0000259" key="2">
    <source>
        <dbReference type="Pfam" id="PF08511"/>
    </source>
</evidence>
<organism evidence="3 4">
    <name type="scientific">Sphagnum jensenii</name>
    <dbReference type="NCBI Taxonomy" id="128206"/>
    <lineage>
        <taxon>Eukaryota</taxon>
        <taxon>Viridiplantae</taxon>
        <taxon>Streptophyta</taxon>
        <taxon>Embryophyta</taxon>
        <taxon>Bryophyta</taxon>
        <taxon>Sphagnophytina</taxon>
        <taxon>Sphagnopsida</taxon>
        <taxon>Sphagnales</taxon>
        <taxon>Sphagnaceae</taxon>
        <taxon>Sphagnum</taxon>
    </lineage>
</organism>
<sequence>MRNEASHGETKNAHGNIKSAHQEEEKEKIVDERTQVLHAAMASGKSFECTDGIEAEDTSVFDLWKAAGHDCAPDMEWYIKQTVLGAVYTTTELYMLTDYTPRCKT</sequence>
<evidence type="ECO:0000313" key="3">
    <source>
        <dbReference type="EMBL" id="CAK9859402.1"/>
    </source>
</evidence>
<protein>
    <recommendedName>
        <fullName evidence="2">COQ9 C-terminal domain-containing protein</fullName>
    </recommendedName>
</protein>
<evidence type="ECO:0000256" key="1">
    <source>
        <dbReference type="SAM" id="MobiDB-lite"/>
    </source>
</evidence>
<gene>
    <name evidence="3" type="ORF">CSSPJE1EN2_LOCUS2397</name>
</gene>
<feature type="compositionally biased region" description="Basic and acidic residues" evidence="1">
    <location>
        <begin position="1"/>
        <end position="12"/>
    </location>
</feature>
<proteinExistence type="predicted"/>
<evidence type="ECO:0000313" key="4">
    <source>
        <dbReference type="Proteomes" id="UP001497522"/>
    </source>
</evidence>
<dbReference type="EMBL" id="OZ023711">
    <property type="protein sequence ID" value="CAK9859402.1"/>
    <property type="molecule type" value="Genomic_DNA"/>
</dbReference>
<dbReference type="InterPro" id="IPR013718">
    <property type="entry name" value="COQ9_C"/>
</dbReference>
<keyword evidence="4" id="KW-1185">Reference proteome</keyword>
<reference evidence="3" key="1">
    <citation type="submission" date="2024-03" db="EMBL/GenBank/DDBJ databases">
        <authorList>
            <consortium name="ELIXIR-Norway"/>
            <consortium name="Elixir Norway"/>
        </authorList>
    </citation>
    <scope>NUCLEOTIDE SEQUENCE</scope>
</reference>
<name>A0ABP1AA48_9BRYO</name>
<dbReference type="Pfam" id="PF08511">
    <property type="entry name" value="COQ9"/>
    <property type="match status" value="1"/>
</dbReference>
<feature type="region of interest" description="Disordered" evidence="1">
    <location>
        <begin position="1"/>
        <end position="28"/>
    </location>
</feature>
<feature type="domain" description="COQ9 C-terminal" evidence="2">
    <location>
        <begin position="62"/>
        <end position="103"/>
    </location>
</feature>
<accession>A0ABP1AA48</accession>
<dbReference type="Proteomes" id="UP001497522">
    <property type="component" value="Chromosome 10"/>
</dbReference>